<name>A0ABR4FZV3_9EURO</name>
<keyword evidence="2" id="KW-0812">Transmembrane</keyword>
<keyword evidence="4" id="KW-1185">Reference proteome</keyword>
<feature type="region of interest" description="Disordered" evidence="1">
    <location>
        <begin position="260"/>
        <end position="379"/>
    </location>
</feature>
<organism evidence="3 4">
    <name type="scientific">Aspergillus keveii</name>
    <dbReference type="NCBI Taxonomy" id="714993"/>
    <lineage>
        <taxon>Eukaryota</taxon>
        <taxon>Fungi</taxon>
        <taxon>Dikarya</taxon>
        <taxon>Ascomycota</taxon>
        <taxon>Pezizomycotina</taxon>
        <taxon>Eurotiomycetes</taxon>
        <taxon>Eurotiomycetidae</taxon>
        <taxon>Eurotiales</taxon>
        <taxon>Aspergillaceae</taxon>
        <taxon>Aspergillus</taxon>
        <taxon>Aspergillus subgen. Nidulantes</taxon>
    </lineage>
</organism>
<feature type="compositionally biased region" description="Low complexity" evidence="1">
    <location>
        <begin position="300"/>
        <end position="314"/>
    </location>
</feature>
<evidence type="ECO:0000256" key="2">
    <source>
        <dbReference type="SAM" id="Phobius"/>
    </source>
</evidence>
<feature type="transmembrane region" description="Helical" evidence="2">
    <location>
        <begin position="391"/>
        <end position="415"/>
    </location>
</feature>
<dbReference type="Proteomes" id="UP001610563">
    <property type="component" value="Unassembled WGS sequence"/>
</dbReference>
<feature type="compositionally biased region" description="Polar residues" evidence="1">
    <location>
        <begin position="79"/>
        <end position="98"/>
    </location>
</feature>
<feature type="region of interest" description="Disordered" evidence="1">
    <location>
        <begin position="69"/>
        <end position="105"/>
    </location>
</feature>
<feature type="compositionally biased region" description="Low complexity" evidence="1">
    <location>
        <begin position="332"/>
        <end position="356"/>
    </location>
</feature>
<keyword evidence="2" id="KW-1133">Transmembrane helix</keyword>
<reference evidence="3 4" key="1">
    <citation type="submission" date="2024-07" db="EMBL/GenBank/DDBJ databases">
        <title>Section-level genome sequencing and comparative genomics of Aspergillus sections Usti and Cavernicolus.</title>
        <authorList>
            <consortium name="Lawrence Berkeley National Laboratory"/>
            <person name="Nybo J.L."/>
            <person name="Vesth T.C."/>
            <person name="Theobald S."/>
            <person name="Frisvad J.C."/>
            <person name="Larsen T.O."/>
            <person name="Kjaerboelling I."/>
            <person name="Rothschild-Mancinelli K."/>
            <person name="Lyhne E.K."/>
            <person name="Kogle M.E."/>
            <person name="Barry K."/>
            <person name="Clum A."/>
            <person name="Na H."/>
            <person name="Ledsgaard L."/>
            <person name="Lin J."/>
            <person name="Lipzen A."/>
            <person name="Kuo A."/>
            <person name="Riley R."/>
            <person name="Mondo S."/>
            <person name="Labutti K."/>
            <person name="Haridas S."/>
            <person name="Pangalinan J."/>
            <person name="Salamov A.A."/>
            <person name="Simmons B.A."/>
            <person name="Magnuson J.K."/>
            <person name="Chen J."/>
            <person name="Drula E."/>
            <person name="Henrissat B."/>
            <person name="Wiebenga A."/>
            <person name="Lubbers R.J."/>
            <person name="Gomes A.C."/>
            <person name="Makela M.R."/>
            <person name="Stajich J."/>
            <person name="Grigoriev I.V."/>
            <person name="Mortensen U.H."/>
            <person name="De Vries R.P."/>
            <person name="Baker S.E."/>
            <person name="Andersen M.R."/>
        </authorList>
    </citation>
    <scope>NUCLEOTIDE SEQUENCE [LARGE SCALE GENOMIC DNA]</scope>
    <source>
        <strain evidence="3 4">CBS 209.92</strain>
    </source>
</reference>
<proteinExistence type="predicted"/>
<comment type="caution">
    <text evidence="3">The sequence shown here is derived from an EMBL/GenBank/DDBJ whole genome shotgun (WGS) entry which is preliminary data.</text>
</comment>
<gene>
    <name evidence="3" type="ORF">BJX66DRAFT_308859</name>
</gene>
<evidence type="ECO:0000313" key="4">
    <source>
        <dbReference type="Proteomes" id="UP001610563"/>
    </source>
</evidence>
<sequence>MTKVKKTSRPRLDVKKDDPAKAEDLVWPFAETPKVFKGKWKPYKYFGPERTFREPGSFRGGGAPLHVVGKELGLPGLGQDSQQGTATPARTERSTSSPVCMPKIYLGDASPAPRWLIRPADSENKQDSSRESSVSSGSRLPPLGKLRWEFDPGMRSKHGLDEAWLRDYAYQYLLNSLCDPIVRDEMRDLIWNGPHAPTVAHVEDPLPVPPPPPHFKDKKPLDYVSLRRPISASAPDDYYFTYPGYERPRLAARVRTKADVKTDAENADTNADPFSTDCDDLSDWETASNQDRSRGNSELASKSYASTRRSSASTIVIPSTRTRTDTGRSWYSGVSASTRTRTSTGSSSHSSISASSKGFSKHADSEASDSAGYHPSSDDDDQHISSGQYKWVWILLTVLILSMFLCLFLYAFGILR</sequence>
<evidence type="ECO:0000256" key="1">
    <source>
        <dbReference type="SAM" id="MobiDB-lite"/>
    </source>
</evidence>
<keyword evidence="2" id="KW-0472">Membrane</keyword>
<dbReference type="EMBL" id="JBFTWV010000079">
    <property type="protein sequence ID" value="KAL2788458.1"/>
    <property type="molecule type" value="Genomic_DNA"/>
</dbReference>
<protein>
    <submittedName>
        <fullName evidence="3">Uncharacterized protein</fullName>
    </submittedName>
</protein>
<evidence type="ECO:0000313" key="3">
    <source>
        <dbReference type="EMBL" id="KAL2788458.1"/>
    </source>
</evidence>
<accession>A0ABR4FZV3</accession>